<keyword evidence="2" id="KW-1185">Reference proteome</keyword>
<evidence type="ECO:0000313" key="2">
    <source>
        <dbReference type="Proteomes" id="UP000024635"/>
    </source>
</evidence>
<accession>A0A016SXS1</accession>
<comment type="caution">
    <text evidence="1">The sequence shown here is derived from an EMBL/GenBank/DDBJ whole genome shotgun (WGS) entry which is preliminary data.</text>
</comment>
<organism evidence="1 2">
    <name type="scientific">Ancylostoma ceylanicum</name>
    <dbReference type="NCBI Taxonomy" id="53326"/>
    <lineage>
        <taxon>Eukaryota</taxon>
        <taxon>Metazoa</taxon>
        <taxon>Ecdysozoa</taxon>
        <taxon>Nematoda</taxon>
        <taxon>Chromadorea</taxon>
        <taxon>Rhabditida</taxon>
        <taxon>Rhabditina</taxon>
        <taxon>Rhabditomorpha</taxon>
        <taxon>Strongyloidea</taxon>
        <taxon>Ancylostomatidae</taxon>
        <taxon>Ancylostomatinae</taxon>
        <taxon>Ancylostoma</taxon>
    </lineage>
</organism>
<dbReference type="EMBL" id="JARK01001499">
    <property type="protein sequence ID" value="EYB95166.1"/>
    <property type="molecule type" value="Genomic_DNA"/>
</dbReference>
<protein>
    <submittedName>
        <fullName evidence="1">Uncharacterized protein</fullName>
    </submittedName>
</protein>
<dbReference type="OrthoDB" id="5788485at2759"/>
<name>A0A016SXS1_9BILA</name>
<dbReference type="Proteomes" id="UP000024635">
    <property type="component" value="Unassembled WGS sequence"/>
</dbReference>
<proteinExistence type="predicted"/>
<sequence>MSQSESKNSLDRLYCPKGIFLPPSCYPSYVAMATLHNTLRLAEMAGNRVVEREYMYRRKRPPDPCGPQDYRGS</sequence>
<evidence type="ECO:0000313" key="1">
    <source>
        <dbReference type="EMBL" id="EYB95166.1"/>
    </source>
</evidence>
<gene>
    <name evidence="1" type="primary">Acey_s0163.g3499</name>
    <name evidence="1" type="ORF">Y032_0163g3499</name>
</gene>
<reference evidence="2" key="1">
    <citation type="journal article" date="2015" name="Nat. Genet.">
        <title>The genome and transcriptome of the zoonotic hookworm Ancylostoma ceylanicum identify infection-specific gene families.</title>
        <authorList>
            <person name="Schwarz E.M."/>
            <person name="Hu Y."/>
            <person name="Antoshechkin I."/>
            <person name="Miller M.M."/>
            <person name="Sternberg P.W."/>
            <person name="Aroian R.V."/>
        </authorList>
    </citation>
    <scope>NUCLEOTIDE SEQUENCE</scope>
    <source>
        <strain evidence="2">HY135</strain>
    </source>
</reference>
<dbReference type="AlphaFoldDB" id="A0A016SXS1"/>